<keyword evidence="2" id="KW-0732">Signal</keyword>
<dbReference type="PANTHER" id="PTHR35841:SF1">
    <property type="entry name" value="PHOSPHONATES-BINDING PERIPLASMIC PROTEIN"/>
    <property type="match status" value="1"/>
</dbReference>
<evidence type="ECO:0000256" key="2">
    <source>
        <dbReference type="ARBA" id="ARBA00022729"/>
    </source>
</evidence>
<dbReference type="Gene3D" id="3.40.190.10">
    <property type="entry name" value="Periplasmic binding protein-like II"/>
    <property type="match status" value="2"/>
</dbReference>
<dbReference type="PANTHER" id="PTHR35841">
    <property type="entry name" value="PHOSPHONATES-BINDING PERIPLASMIC PROTEIN"/>
    <property type="match status" value="1"/>
</dbReference>
<dbReference type="RefSeq" id="WP_231248837.1">
    <property type="nucleotide sequence ID" value="NZ_BAAAMQ010000010.1"/>
</dbReference>
<accession>A0ABN2X8A1</accession>
<dbReference type="NCBIfam" id="TIGR04553">
    <property type="entry name" value="ABC_peri_selen"/>
    <property type="match status" value="1"/>
</dbReference>
<gene>
    <name evidence="4" type="ORF">GCM10009726_18440</name>
</gene>
<feature type="region of interest" description="Disordered" evidence="3">
    <location>
        <begin position="40"/>
        <end position="59"/>
    </location>
</feature>
<comment type="similarity">
    <text evidence="1">Belongs to the phosphate/phosphite/phosphonate binding protein family.</text>
</comment>
<evidence type="ECO:0000313" key="4">
    <source>
        <dbReference type="EMBL" id="GAA2105764.1"/>
    </source>
</evidence>
<dbReference type="SUPFAM" id="SSF53850">
    <property type="entry name" value="Periplasmic binding protein-like II"/>
    <property type="match status" value="1"/>
</dbReference>
<dbReference type="NCBIfam" id="TIGR01098">
    <property type="entry name" value="3A0109s03R"/>
    <property type="match status" value="1"/>
</dbReference>
<name>A0ABN2X8A1_9ACTN</name>
<protein>
    <submittedName>
        <fullName evidence="4">Selenate ABC transporter substrate-binding protein</fullName>
    </submittedName>
</protein>
<dbReference type="InterPro" id="IPR005770">
    <property type="entry name" value="PhnD"/>
</dbReference>
<dbReference type="Proteomes" id="UP001501161">
    <property type="component" value="Unassembled WGS sequence"/>
</dbReference>
<organism evidence="4 5">
    <name type="scientific">Nocardioides furvisabuli</name>
    <dbReference type="NCBI Taxonomy" id="375542"/>
    <lineage>
        <taxon>Bacteria</taxon>
        <taxon>Bacillati</taxon>
        <taxon>Actinomycetota</taxon>
        <taxon>Actinomycetes</taxon>
        <taxon>Propionibacteriales</taxon>
        <taxon>Nocardioidaceae</taxon>
        <taxon>Nocardioides</taxon>
    </lineage>
</organism>
<sequence>MTRTIATSTSITRLATSRRGLFVGASGLVLLAACGNDDSSPSGAGGDTASNAGPLPISAIPDQDPEVLNRLYGDVAARFAEATGLEVTYTPVTEYPAVVRGFEVGDLAIAWMGGLTGVQAAQRVAGATAFAQRNIDAEFTSLFIATRKSGLSPFDDVDGLSRLAGHSLTFGSETSTSGRLMPQYFMDQAGLSIDDLKGQPGFSGSHDATIEAVASGSFEVGAVNEQVYTATVDAGEVDLSDVVVLFRTPPYYDYHWLARPDVDEVYGAGTLDKVKDLLFGLDPSVPDDAAILDLFGAESFVPTENSNYDQIRDVAEELDLLA</sequence>
<reference evidence="4 5" key="1">
    <citation type="journal article" date="2019" name="Int. J. Syst. Evol. Microbiol.">
        <title>The Global Catalogue of Microorganisms (GCM) 10K type strain sequencing project: providing services to taxonomists for standard genome sequencing and annotation.</title>
        <authorList>
            <consortium name="The Broad Institute Genomics Platform"/>
            <consortium name="The Broad Institute Genome Sequencing Center for Infectious Disease"/>
            <person name="Wu L."/>
            <person name="Ma J."/>
        </authorList>
    </citation>
    <scope>NUCLEOTIDE SEQUENCE [LARGE SCALE GENOMIC DNA]</scope>
    <source>
        <strain evidence="4 5">JCM 13813</strain>
    </source>
</reference>
<dbReference type="InterPro" id="IPR030836">
    <property type="entry name" value="ABC_peri_PhnD-like"/>
</dbReference>
<evidence type="ECO:0000256" key="3">
    <source>
        <dbReference type="SAM" id="MobiDB-lite"/>
    </source>
</evidence>
<evidence type="ECO:0000313" key="5">
    <source>
        <dbReference type="Proteomes" id="UP001501161"/>
    </source>
</evidence>
<keyword evidence="5" id="KW-1185">Reference proteome</keyword>
<dbReference type="EMBL" id="BAAAMQ010000010">
    <property type="protein sequence ID" value="GAA2105764.1"/>
    <property type="molecule type" value="Genomic_DNA"/>
</dbReference>
<evidence type="ECO:0000256" key="1">
    <source>
        <dbReference type="ARBA" id="ARBA00007162"/>
    </source>
</evidence>
<dbReference type="PROSITE" id="PS51257">
    <property type="entry name" value="PROKAR_LIPOPROTEIN"/>
    <property type="match status" value="1"/>
</dbReference>
<comment type="caution">
    <text evidence="4">The sequence shown here is derived from an EMBL/GenBank/DDBJ whole genome shotgun (WGS) entry which is preliminary data.</text>
</comment>
<proteinExistence type="inferred from homology"/>
<dbReference type="Pfam" id="PF12974">
    <property type="entry name" value="Phosphonate-bd"/>
    <property type="match status" value="1"/>
</dbReference>